<evidence type="ECO:0000313" key="2">
    <source>
        <dbReference type="EMBL" id="GIH39666.1"/>
    </source>
</evidence>
<dbReference type="Pfam" id="PF00583">
    <property type="entry name" value="Acetyltransf_1"/>
    <property type="match status" value="1"/>
</dbReference>
<evidence type="ECO:0000259" key="1">
    <source>
        <dbReference type="PROSITE" id="PS51186"/>
    </source>
</evidence>
<dbReference type="Gene3D" id="3.40.630.30">
    <property type="match status" value="1"/>
</dbReference>
<gene>
    <name evidence="2" type="ORF">Mco01_26660</name>
</gene>
<dbReference type="CDD" id="cd04301">
    <property type="entry name" value="NAT_SF"/>
    <property type="match status" value="1"/>
</dbReference>
<feature type="domain" description="N-acetyltransferase" evidence="1">
    <location>
        <begin position="131"/>
        <end position="271"/>
    </location>
</feature>
<proteinExistence type="predicted"/>
<keyword evidence="3" id="KW-1185">Reference proteome</keyword>
<dbReference type="EMBL" id="BOOC01000010">
    <property type="protein sequence ID" value="GIH39666.1"/>
    <property type="molecule type" value="Genomic_DNA"/>
</dbReference>
<reference evidence="2 3" key="1">
    <citation type="submission" date="2021-01" db="EMBL/GenBank/DDBJ databases">
        <title>Whole genome shotgun sequence of Microbispora corallina NBRC 16416.</title>
        <authorList>
            <person name="Komaki H."/>
            <person name="Tamura T."/>
        </authorList>
    </citation>
    <scope>NUCLEOTIDE SEQUENCE [LARGE SCALE GENOMIC DNA]</scope>
    <source>
        <strain evidence="2 3">NBRC 16416</strain>
    </source>
</reference>
<sequence>MGSNFRASGPRHVGMTRHSIDDLEPQLAANRRFWTGWAGDDPDADPSIYRSDIPHVLFNGVMHVRNHPFDEAVTEAKQRLAGSSWAWWVGGDSDEKVADHLVAHGAEQISQMPVMAADLTDVVELPIPQGLTIRHVTDRPGMRDLVNAYAGPLGFPRDAADAMAERHMEYLSRDPELIHLAGVLDGKTVGTAVVSLSGDVAALYCIATDENYRRRGVATALTLESLRVARSAGLDVATLQASAEGRPVYERIGFRTISHYRLFQFDPAEEH</sequence>
<accession>A0ABQ4FXZ4</accession>
<protein>
    <submittedName>
        <fullName evidence="2">Acetyltransferase</fullName>
    </submittedName>
</protein>
<name>A0ABQ4FXZ4_9ACTN</name>
<dbReference type="InterPro" id="IPR000182">
    <property type="entry name" value="GNAT_dom"/>
</dbReference>
<dbReference type="InterPro" id="IPR016181">
    <property type="entry name" value="Acyl_CoA_acyltransferase"/>
</dbReference>
<organism evidence="2 3">
    <name type="scientific">Microbispora corallina</name>
    <dbReference type="NCBI Taxonomy" id="83302"/>
    <lineage>
        <taxon>Bacteria</taxon>
        <taxon>Bacillati</taxon>
        <taxon>Actinomycetota</taxon>
        <taxon>Actinomycetes</taxon>
        <taxon>Streptosporangiales</taxon>
        <taxon>Streptosporangiaceae</taxon>
        <taxon>Microbispora</taxon>
    </lineage>
</organism>
<dbReference type="PROSITE" id="PS51186">
    <property type="entry name" value="GNAT"/>
    <property type="match status" value="1"/>
</dbReference>
<evidence type="ECO:0000313" key="3">
    <source>
        <dbReference type="Proteomes" id="UP000603904"/>
    </source>
</evidence>
<comment type="caution">
    <text evidence="2">The sequence shown here is derived from an EMBL/GenBank/DDBJ whole genome shotgun (WGS) entry which is preliminary data.</text>
</comment>
<dbReference type="Proteomes" id="UP000603904">
    <property type="component" value="Unassembled WGS sequence"/>
</dbReference>
<dbReference type="SUPFAM" id="SSF55729">
    <property type="entry name" value="Acyl-CoA N-acyltransferases (Nat)"/>
    <property type="match status" value="1"/>
</dbReference>